<comment type="caution">
    <text evidence="2">The sequence shown here is derived from an EMBL/GenBank/DDBJ whole genome shotgun (WGS) entry which is preliminary data.</text>
</comment>
<dbReference type="InterPro" id="IPR043749">
    <property type="entry name" value="DUF5694"/>
</dbReference>
<name>A0ABV7MCS8_9PROT</name>
<dbReference type="Proteomes" id="UP001595607">
    <property type="component" value="Unassembled WGS sequence"/>
</dbReference>
<gene>
    <name evidence="2" type="ORF">ACFONP_05105</name>
</gene>
<evidence type="ECO:0000256" key="1">
    <source>
        <dbReference type="SAM" id="SignalP"/>
    </source>
</evidence>
<protein>
    <submittedName>
        <fullName evidence="2">DUF5694 domain-containing protein</fullName>
    </submittedName>
</protein>
<dbReference type="Pfam" id="PF18950">
    <property type="entry name" value="DUF5694"/>
    <property type="match status" value="1"/>
</dbReference>
<sequence length="359" mass="39465">MRVTGGVLMKAFGMACLSLLGSAFAQPAIDFSGVQEDLAGEPTRVLVLGTTHINQLEPEQFPLENLSLLLNRLEAFAPDFIAVENISGQNCELLVRYKDVYPGVADQYCPDTEKALASLGMTMPEATVALWQLRDGREGARSAADRRRLAALYLATGNPYSAVVQWYALPEDERKLGDGLTEELIAEIDKRTASRNESNVIAAVLAHRLGHDQVWPMDDHSADRILIRAEENPFPALSEHVWSAEPEGRAFYEKSLSLLQTPEGVLEAYRRLNSKKAQELTIAGDFGGAAAHSTVTRTYVAWWQARGLRMAANVVEIAGSKPEAKVLVIVGASHKAYFDAYLDQMHDIELVSVDQILND</sequence>
<feature type="chain" id="PRO_5046949093" evidence="1">
    <location>
        <begin position="26"/>
        <end position="359"/>
    </location>
</feature>
<accession>A0ABV7MCS8</accession>
<evidence type="ECO:0000313" key="3">
    <source>
        <dbReference type="Proteomes" id="UP001595607"/>
    </source>
</evidence>
<reference evidence="3" key="1">
    <citation type="journal article" date="2019" name="Int. J. Syst. Evol. Microbiol.">
        <title>The Global Catalogue of Microorganisms (GCM) 10K type strain sequencing project: providing services to taxonomists for standard genome sequencing and annotation.</title>
        <authorList>
            <consortium name="The Broad Institute Genomics Platform"/>
            <consortium name="The Broad Institute Genome Sequencing Center for Infectious Disease"/>
            <person name="Wu L."/>
            <person name="Ma J."/>
        </authorList>
    </citation>
    <scope>NUCLEOTIDE SEQUENCE [LARGE SCALE GENOMIC DNA]</scope>
    <source>
        <strain evidence="3">KCTC 22245</strain>
    </source>
</reference>
<keyword evidence="3" id="KW-1185">Reference proteome</keyword>
<feature type="signal peptide" evidence="1">
    <location>
        <begin position="1"/>
        <end position="25"/>
    </location>
</feature>
<dbReference type="RefSeq" id="WP_189574350.1">
    <property type="nucleotide sequence ID" value="NZ_BMXU01000001.1"/>
</dbReference>
<proteinExistence type="predicted"/>
<dbReference type="EMBL" id="JBHRVA010000002">
    <property type="protein sequence ID" value="MFC3302106.1"/>
    <property type="molecule type" value="Genomic_DNA"/>
</dbReference>
<organism evidence="2 3">
    <name type="scientific">Parvularcula lutaonensis</name>
    <dbReference type="NCBI Taxonomy" id="491923"/>
    <lineage>
        <taxon>Bacteria</taxon>
        <taxon>Pseudomonadati</taxon>
        <taxon>Pseudomonadota</taxon>
        <taxon>Alphaproteobacteria</taxon>
        <taxon>Parvularculales</taxon>
        <taxon>Parvularculaceae</taxon>
        <taxon>Parvularcula</taxon>
    </lineage>
</organism>
<evidence type="ECO:0000313" key="2">
    <source>
        <dbReference type="EMBL" id="MFC3302106.1"/>
    </source>
</evidence>
<keyword evidence="1" id="KW-0732">Signal</keyword>